<evidence type="ECO:0000313" key="1">
    <source>
        <dbReference type="EMBL" id="NEX23021.1"/>
    </source>
</evidence>
<reference evidence="1 2" key="2">
    <citation type="submission" date="2020-02" db="EMBL/GenBank/DDBJ databases">
        <title>Genome sequences of Thiorhodococcus mannitoliphagus and Thiorhodococcus minor, purple sulfur photosynthetic bacteria in the gammaproteobacterial family, Chromatiaceae.</title>
        <authorList>
            <person name="Aviles F.A."/>
            <person name="Meyer T.E."/>
            <person name="Kyndt J.A."/>
        </authorList>
    </citation>
    <scope>NUCLEOTIDE SEQUENCE [LARGE SCALE GENOMIC DNA]</scope>
    <source>
        <strain evidence="1 2">DSM 18266</strain>
    </source>
</reference>
<reference evidence="2" key="1">
    <citation type="journal article" date="2020" name="Microbiol. Resour. Announc.">
        <title>Draft Genome Sequences of Thiorhodococcus mannitoliphagus and Thiorhodococcus minor, Purple Sulfur Photosynthetic Bacteria in the Gammaproteobacterial Family Chromatiaceae.</title>
        <authorList>
            <person name="Aviles F.A."/>
            <person name="Meyer T.E."/>
            <person name="Kyndt J.A."/>
        </authorList>
    </citation>
    <scope>NUCLEOTIDE SEQUENCE [LARGE SCALE GENOMIC DNA]</scope>
    <source>
        <strain evidence="2">DSM 18266</strain>
    </source>
</reference>
<dbReference type="Pfam" id="PF17660">
    <property type="entry name" value="BTRD1"/>
    <property type="match status" value="2"/>
</dbReference>
<dbReference type="Proteomes" id="UP000471640">
    <property type="component" value="Unassembled WGS sequence"/>
</dbReference>
<keyword evidence="2" id="KW-1185">Reference proteome</keyword>
<dbReference type="RefSeq" id="WP_164656260.1">
    <property type="nucleotide sequence ID" value="NZ_JAAIJR010000149.1"/>
</dbReference>
<protein>
    <submittedName>
        <fullName evidence="1">Uncharacterized protein</fullName>
    </submittedName>
</protein>
<name>A0A6P1E134_9GAMM</name>
<dbReference type="EMBL" id="JAAIJR010000149">
    <property type="protein sequence ID" value="NEX23021.1"/>
    <property type="molecule type" value="Genomic_DNA"/>
</dbReference>
<organism evidence="1 2">
    <name type="scientific">Thiorhodococcus mannitoliphagus</name>
    <dbReference type="NCBI Taxonomy" id="329406"/>
    <lineage>
        <taxon>Bacteria</taxon>
        <taxon>Pseudomonadati</taxon>
        <taxon>Pseudomonadota</taxon>
        <taxon>Gammaproteobacteria</taxon>
        <taxon>Chromatiales</taxon>
        <taxon>Chromatiaceae</taxon>
        <taxon>Thiorhodococcus</taxon>
    </lineage>
</organism>
<accession>A0A6P1E134</accession>
<gene>
    <name evidence="1" type="ORF">G3480_22430</name>
</gene>
<comment type="caution">
    <text evidence="1">The sequence shown here is derived from an EMBL/GenBank/DDBJ whole genome shotgun (WGS) entry which is preliminary data.</text>
</comment>
<dbReference type="InterPro" id="IPR049511">
    <property type="entry name" value="PGH-like_rpt"/>
</dbReference>
<dbReference type="AlphaFoldDB" id="A0A6P1E134"/>
<sequence>MANYLKPWLLVVVFGGFPFGALAQDEIRDTGWIVNHSDFQKVYDLLIADGYYPTVIAGRRALFDEFRGVFAKVPSDDFTAYGYHGLTETEYQDLIAWAESEGFLITSRQSFEGFFGDPLYQIVMVYSGKFVPTYSDGTLKMPLVWVWSGEQWLSYYAELAVRDGFSPLTFFLSNAIPK</sequence>
<evidence type="ECO:0000313" key="2">
    <source>
        <dbReference type="Proteomes" id="UP000471640"/>
    </source>
</evidence>
<proteinExistence type="predicted"/>